<dbReference type="GO" id="GO:0043799">
    <property type="term" value="F:glycine oxidase activity"/>
    <property type="evidence" value="ECO:0007669"/>
    <property type="project" value="UniProtKB-EC"/>
</dbReference>
<dbReference type="Pfam" id="PF01266">
    <property type="entry name" value="DAO"/>
    <property type="match status" value="1"/>
</dbReference>
<dbReference type="OrthoDB" id="3214401at2"/>
<keyword evidence="3" id="KW-0560">Oxidoreductase</keyword>
<evidence type="ECO:0000259" key="6">
    <source>
        <dbReference type="Pfam" id="PF01266"/>
    </source>
</evidence>
<comment type="catalytic activity">
    <reaction evidence="4">
        <text>glycine + O2 + H2O = glyoxylate + H2O2 + NH4(+)</text>
        <dbReference type="Rhea" id="RHEA:11532"/>
        <dbReference type="ChEBI" id="CHEBI:15377"/>
        <dbReference type="ChEBI" id="CHEBI:15379"/>
        <dbReference type="ChEBI" id="CHEBI:16240"/>
        <dbReference type="ChEBI" id="CHEBI:28938"/>
        <dbReference type="ChEBI" id="CHEBI:36655"/>
        <dbReference type="ChEBI" id="CHEBI:57305"/>
        <dbReference type="EC" id="1.4.3.19"/>
    </reaction>
</comment>
<name>W5W004_9PSEU</name>
<dbReference type="GO" id="GO:0009228">
    <property type="term" value="P:thiamine biosynthetic process"/>
    <property type="evidence" value="ECO:0007669"/>
    <property type="project" value="UniProtKB-KW"/>
</dbReference>
<dbReference type="GO" id="GO:0005737">
    <property type="term" value="C:cytoplasm"/>
    <property type="evidence" value="ECO:0007669"/>
    <property type="project" value="TreeGrafter"/>
</dbReference>
<dbReference type="eggNOG" id="COG0665">
    <property type="taxonomic scope" value="Bacteria"/>
</dbReference>
<dbReference type="EMBL" id="CP007155">
    <property type="protein sequence ID" value="AHH93876.1"/>
    <property type="molecule type" value="Genomic_DNA"/>
</dbReference>
<dbReference type="NCBIfam" id="TIGR02352">
    <property type="entry name" value="thiamin_ThiO"/>
    <property type="match status" value="1"/>
</dbReference>
<dbReference type="PATRIC" id="fig|1449976.3.peg.507"/>
<dbReference type="HOGENOM" id="CLU_007884_4_5_11"/>
<proteinExistence type="predicted"/>
<dbReference type="Proteomes" id="UP000019225">
    <property type="component" value="Chromosome"/>
</dbReference>
<dbReference type="GO" id="GO:0009229">
    <property type="term" value="P:thiamine diphosphate biosynthetic process"/>
    <property type="evidence" value="ECO:0007669"/>
    <property type="project" value="UniProtKB-UniPathway"/>
</dbReference>
<dbReference type="InterPro" id="IPR012727">
    <property type="entry name" value="Gly_oxidase_ThiO"/>
</dbReference>
<dbReference type="SUPFAM" id="SSF51905">
    <property type="entry name" value="FAD/NAD(P)-binding domain"/>
    <property type="match status" value="1"/>
</dbReference>
<evidence type="ECO:0000256" key="4">
    <source>
        <dbReference type="ARBA" id="ARBA00049872"/>
    </source>
</evidence>
<dbReference type="Gene3D" id="3.50.50.60">
    <property type="entry name" value="FAD/NAD(P)-binding domain"/>
    <property type="match status" value="1"/>
</dbReference>
<gene>
    <name evidence="7" type="ORF">KALB_500</name>
</gene>
<dbReference type="AlphaFoldDB" id="W5W004"/>
<keyword evidence="2" id="KW-0784">Thiamine biosynthesis</keyword>
<dbReference type="STRING" id="1449976.KALB_500"/>
<evidence type="ECO:0000313" key="8">
    <source>
        <dbReference type="Proteomes" id="UP000019225"/>
    </source>
</evidence>
<evidence type="ECO:0000256" key="1">
    <source>
        <dbReference type="ARBA" id="ARBA00004948"/>
    </source>
</evidence>
<dbReference type="SUPFAM" id="SSF54373">
    <property type="entry name" value="FAD-linked reductases, C-terminal domain"/>
    <property type="match status" value="1"/>
</dbReference>
<accession>W5W004</accession>
<keyword evidence="8" id="KW-1185">Reference proteome</keyword>
<reference evidence="7 8" key="1">
    <citation type="journal article" date="2014" name="BMC Genomics">
        <title>Complete genome sequence of producer of the glycopeptide antibiotic Aculeximycin Kutzneria albida DSM 43870T, a representative of minor genus of Pseudonocardiaceae.</title>
        <authorList>
            <person name="Rebets Y."/>
            <person name="Tokovenko B."/>
            <person name="Lushchyk I."/>
            <person name="Ruckert C."/>
            <person name="Zaburannyi N."/>
            <person name="Bechthold A."/>
            <person name="Kalinowski J."/>
            <person name="Luzhetskyy A."/>
        </authorList>
    </citation>
    <scope>NUCLEOTIDE SEQUENCE [LARGE SCALE GENOMIC DNA]</scope>
    <source>
        <strain evidence="7">DSM 43870</strain>
    </source>
</reference>
<evidence type="ECO:0000313" key="7">
    <source>
        <dbReference type="EMBL" id="AHH93876.1"/>
    </source>
</evidence>
<dbReference type="GO" id="GO:0050660">
    <property type="term" value="F:flavin adenine dinucleotide binding"/>
    <property type="evidence" value="ECO:0007669"/>
    <property type="project" value="InterPro"/>
</dbReference>
<comment type="pathway">
    <text evidence="1">Cofactor biosynthesis; thiamine diphosphate biosynthesis.</text>
</comment>
<evidence type="ECO:0000256" key="5">
    <source>
        <dbReference type="ARBA" id="ARBA00050018"/>
    </source>
</evidence>
<dbReference type="EC" id="1.4.3.19" evidence="5"/>
<dbReference type="InterPro" id="IPR006076">
    <property type="entry name" value="FAD-dep_OxRdtase"/>
</dbReference>
<protein>
    <recommendedName>
        <fullName evidence="5">glycine oxidase</fullName>
        <ecNumber evidence="5">1.4.3.19</ecNumber>
    </recommendedName>
</protein>
<organism evidence="7 8">
    <name type="scientific">Kutzneria albida DSM 43870</name>
    <dbReference type="NCBI Taxonomy" id="1449976"/>
    <lineage>
        <taxon>Bacteria</taxon>
        <taxon>Bacillati</taxon>
        <taxon>Actinomycetota</taxon>
        <taxon>Actinomycetes</taxon>
        <taxon>Pseudonocardiales</taxon>
        <taxon>Pseudonocardiaceae</taxon>
        <taxon>Kutzneria</taxon>
    </lineage>
</organism>
<evidence type="ECO:0000256" key="2">
    <source>
        <dbReference type="ARBA" id="ARBA00022977"/>
    </source>
</evidence>
<evidence type="ECO:0000256" key="3">
    <source>
        <dbReference type="ARBA" id="ARBA00023002"/>
    </source>
</evidence>
<dbReference type="InterPro" id="IPR036188">
    <property type="entry name" value="FAD/NAD-bd_sf"/>
</dbReference>
<dbReference type="UniPathway" id="UPA00060"/>
<dbReference type="KEGG" id="kal:KALB_500"/>
<feature type="domain" description="FAD dependent oxidoreductase" evidence="6">
    <location>
        <begin position="6"/>
        <end position="347"/>
    </location>
</feature>
<dbReference type="Gene3D" id="3.30.9.10">
    <property type="entry name" value="D-Amino Acid Oxidase, subunit A, domain 2"/>
    <property type="match status" value="1"/>
</dbReference>
<dbReference type="PANTHER" id="PTHR13847">
    <property type="entry name" value="SARCOSINE DEHYDROGENASE-RELATED"/>
    <property type="match status" value="1"/>
</dbReference>
<sequence length="374" mass="37933">MVVSMRVAVVGGGVIGLSVAWAAVRAGHRVVLIDAAPASGASWVAGGMLAPVTEAWPGEEHVLALGSASLARWPGFADRLAADAGRDPGLRTEGTLVVAVDSADRAELAQLADYLASLGRQTHRLGSRELRGLEPSIGTSVRSGLSVPGDLAVDNRMLLAALRAAAVSGGAEPIAVAATSVRAGAVELANGSTVGCDVAVLAAGAWSGGLHPALAASVRPVKGEVIRMRARAGALPPPSRTVRALAQGRQVYLVPRNDNGLVLGATQYEAGFDTEVTVGGVRDLLHDAELVVPGIAEYAVLECAAGLRPGSPDNLPLLGWLEPGVLAATGHHRNGILLAPITAESVLDLLAGRDVPAEVRAADPLRATAYCGGS</sequence>
<dbReference type="PANTHER" id="PTHR13847:SF289">
    <property type="entry name" value="GLYCINE OXIDASE"/>
    <property type="match status" value="1"/>
</dbReference>